<dbReference type="EMBL" id="WHYR01000036">
    <property type="protein sequence ID" value="MQL53037.1"/>
    <property type="molecule type" value="Genomic_DNA"/>
</dbReference>
<accession>A0A6N7IUB3</accession>
<dbReference type="RefSeq" id="WP_152947463.1">
    <property type="nucleotide sequence ID" value="NZ_WHYR01000036.1"/>
</dbReference>
<keyword evidence="1" id="KW-0378">Hydrolase</keyword>
<sequence length="112" mass="12809">MPDENTTIKQLRDLMAAFVFEREWEQFHTPKNLAMSIAIEAAELMELFQWADGKVPLEENKLAALRQELADVIIYCLALANVTGIDISGAVMEKIKMNAGKYPVDRYRGRYE</sequence>
<reference evidence="1 2" key="1">
    <citation type="submission" date="2019-10" db="EMBL/GenBank/DDBJ databases">
        <title>Comparative genomics of sulfur disproportionating microorganisms.</title>
        <authorList>
            <person name="Ward L.M."/>
            <person name="Bertran E."/>
            <person name="Johnston D."/>
        </authorList>
    </citation>
    <scope>NUCLEOTIDE SEQUENCE [LARGE SCALE GENOMIC DNA]</scope>
    <source>
        <strain evidence="1 2">DSM 14055</strain>
    </source>
</reference>
<dbReference type="Gene3D" id="1.10.287.1080">
    <property type="entry name" value="MazG-like"/>
    <property type="match status" value="1"/>
</dbReference>
<gene>
    <name evidence="1" type="ORF">GFC01_12390</name>
</gene>
<dbReference type="SUPFAM" id="SSF101386">
    <property type="entry name" value="all-alpha NTP pyrophosphatases"/>
    <property type="match status" value="1"/>
</dbReference>
<dbReference type="PANTHER" id="PTHR46523">
    <property type="entry name" value="DCTP PYROPHOSPHATASE 1"/>
    <property type="match status" value="1"/>
</dbReference>
<proteinExistence type="predicted"/>
<evidence type="ECO:0000313" key="1">
    <source>
        <dbReference type="EMBL" id="MQL53037.1"/>
    </source>
</evidence>
<dbReference type="PIRSF" id="PIRSF029826">
    <property type="entry name" value="UCP029826_pph"/>
    <property type="match status" value="1"/>
</dbReference>
<dbReference type="InterPro" id="IPR052555">
    <property type="entry name" value="dCTP_Pyrophosphatase"/>
</dbReference>
<dbReference type="Proteomes" id="UP000441717">
    <property type="component" value="Unassembled WGS sequence"/>
</dbReference>
<evidence type="ECO:0000313" key="2">
    <source>
        <dbReference type="Proteomes" id="UP000441717"/>
    </source>
</evidence>
<dbReference type="GO" id="GO:0006253">
    <property type="term" value="P:dCTP catabolic process"/>
    <property type="evidence" value="ECO:0007669"/>
    <property type="project" value="TreeGrafter"/>
</dbReference>
<dbReference type="PANTHER" id="PTHR46523:SF1">
    <property type="entry name" value="DCTP PYROPHOSPHATASE 1"/>
    <property type="match status" value="1"/>
</dbReference>
<dbReference type="AlphaFoldDB" id="A0A6N7IUB3"/>
<comment type="caution">
    <text evidence="1">The sequence shown here is derived from an EMBL/GenBank/DDBJ whole genome shotgun (WGS) entry which is preliminary data.</text>
</comment>
<dbReference type="InterPro" id="IPR025984">
    <property type="entry name" value="DCTPP"/>
</dbReference>
<dbReference type="GO" id="GO:0005829">
    <property type="term" value="C:cytosol"/>
    <property type="evidence" value="ECO:0007669"/>
    <property type="project" value="TreeGrafter"/>
</dbReference>
<dbReference type="OrthoDB" id="9791898at2"/>
<organism evidence="1 2">
    <name type="scientific">Desulfofundulus thermobenzoicus</name>
    <dbReference type="NCBI Taxonomy" id="29376"/>
    <lineage>
        <taxon>Bacteria</taxon>
        <taxon>Bacillati</taxon>
        <taxon>Bacillota</taxon>
        <taxon>Clostridia</taxon>
        <taxon>Eubacteriales</taxon>
        <taxon>Peptococcaceae</taxon>
        <taxon>Desulfofundulus</taxon>
    </lineage>
</organism>
<name>A0A6N7IUB3_9FIRM</name>
<dbReference type="CDD" id="cd11537">
    <property type="entry name" value="NTP-PPase_RS21-C6_like"/>
    <property type="match status" value="1"/>
</dbReference>
<protein>
    <submittedName>
        <fullName evidence="1">Nucleotide pyrophosphohydrolase</fullName>
    </submittedName>
</protein>
<dbReference type="GO" id="GO:0042262">
    <property type="term" value="P:DNA protection"/>
    <property type="evidence" value="ECO:0007669"/>
    <property type="project" value="TreeGrafter"/>
</dbReference>
<dbReference type="GO" id="GO:0047840">
    <property type="term" value="F:dCTP diphosphatase activity"/>
    <property type="evidence" value="ECO:0007669"/>
    <property type="project" value="TreeGrafter"/>
</dbReference>
<keyword evidence="2" id="KW-1185">Reference proteome</keyword>
<dbReference type="Pfam" id="PF12643">
    <property type="entry name" value="MazG-like"/>
    <property type="match status" value="1"/>
</dbReference>